<sequence length="171" mass="17883">MTVVDVIDSILGAASHAPELAQSAGTAVAANLPGIVLATAPVLLLLAAGQMLLARRALADRAGMEFLPRPGFDPGEEDILRFVHQLARAQASASRWHLTPRRAIAVRIRLTSSGGPPSYRVEARSRTLALISRHAYTGCELRDPQQGPTGAASPAVTFEGPADIESTGMAA</sequence>
<organism evidence="3 4">
    <name type="scientific">Kitasatospora cinereorecta</name>
    <dbReference type="NCBI Taxonomy" id="285560"/>
    <lineage>
        <taxon>Bacteria</taxon>
        <taxon>Bacillati</taxon>
        <taxon>Actinomycetota</taxon>
        <taxon>Actinomycetes</taxon>
        <taxon>Kitasatosporales</taxon>
        <taxon>Streptomycetaceae</taxon>
        <taxon>Kitasatospora</taxon>
    </lineage>
</organism>
<accession>A0ABW0VIV4</accession>
<dbReference type="RefSeq" id="WP_346148486.1">
    <property type="nucleotide sequence ID" value="NZ_BAAAUA010000049.1"/>
</dbReference>
<protein>
    <submittedName>
        <fullName evidence="3">Uncharacterized protein</fullName>
    </submittedName>
</protein>
<gene>
    <name evidence="3" type="ORF">ACFPZF_29025</name>
</gene>
<name>A0ABW0VIV4_9ACTN</name>
<evidence type="ECO:0000256" key="2">
    <source>
        <dbReference type="SAM" id="Phobius"/>
    </source>
</evidence>
<keyword evidence="2" id="KW-0812">Transmembrane</keyword>
<feature type="region of interest" description="Disordered" evidence="1">
    <location>
        <begin position="141"/>
        <end position="171"/>
    </location>
</feature>
<evidence type="ECO:0000256" key="1">
    <source>
        <dbReference type="SAM" id="MobiDB-lite"/>
    </source>
</evidence>
<keyword evidence="2" id="KW-1133">Transmembrane helix</keyword>
<keyword evidence="4" id="KW-1185">Reference proteome</keyword>
<evidence type="ECO:0000313" key="3">
    <source>
        <dbReference type="EMBL" id="MFC5645380.1"/>
    </source>
</evidence>
<dbReference type="EMBL" id="JBHSOC010000068">
    <property type="protein sequence ID" value="MFC5645380.1"/>
    <property type="molecule type" value="Genomic_DNA"/>
</dbReference>
<evidence type="ECO:0000313" key="4">
    <source>
        <dbReference type="Proteomes" id="UP001596066"/>
    </source>
</evidence>
<feature type="transmembrane region" description="Helical" evidence="2">
    <location>
        <begin position="35"/>
        <end position="54"/>
    </location>
</feature>
<comment type="caution">
    <text evidence="3">The sequence shown here is derived from an EMBL/GenBank/DDBJ whole genome shotgun (WGS) entry which is preliminary data.</text>
</comment>
<proteinExistence type="predicted"/>
<reference evidence="4" key="1">
    <citation type="journal article" date="2019" name="Int. J. Syst. Evol. Microbiol.">
        <title>The Global Catalogue of Microorganisms (GCM) 10K type strain sequencing project: providing services to taxonomists for standard genome sequencing and annotation.</title>
        <authorList>
            <consortium name="The Broad Institute Genomics Platform"/>
            <consortium name="The Broad Institute Genome Sequencing Center for Infectious Disease"/>
            <person name="Wu L."/>
            <person name="Ma J."/>
        </authorList>
    </citation>
    <scope>NUCLEOTIDE SEQUENCE [LARGE SCALE GENOMIC DNA]</scope>
    <source>
        <strain evidence="4">CGMCC 4.1622</strain>
    </source>
</reference>
<keyword evidence="2" id="KW-0472">Membrane</keyword>
<dbReference type="Proteomes" id="UP001596066">
    <property type="component" value="Unassembled WGS sequence"/>
</dbReference>